<proteinExistence type="predicted"/>
<name>A0A3M7QF38_BRAPC</name>
<dbReference type="AlphaFoldDB" id="A0A3M7QF38"/>
<evidence type="ECO:0000313" key="2">
    <source>
        <dbReference type="EMBL" id="RNA09578.1"/>
    </source>
</evidence>
<sequence>MSSMAMELLPPPPTTAPADSVPDEVLLPLLSKHLSLRRHQQVDVLQHVQEQLIASVFDALAAPSNLTSHLVGYLRGFLFGLGFDSLLGYVRLQDAHIRVLRFINENKIVFYVFLAYFAKVRLHYFHSFVQKFEAHGRIYVLFGHHCYPNLVLAMLTTGKRTCCLAWMTLTLKASTAFRLYKNRK</sequence>
<accession>A0A3M7QF38</accession>
<evidence type="ECO:0000256" key="1">
    <source>
        <dbReference type="SAM" id="MobiDB-lite"/>
    </source>
</evidence>
<evidence type="ECO:0000313" key="3">
    <source>
        <dbReference type="Proteomes" id="UP000276133"/>
    </source>
</evidence>
<feature type="region of interest" description="Disordered" evidence="1">
    <location>
        <begin position="1"/>
        <end position="20"/>
    </location>
</feature>
<reference evidence="2 3" key="1">
    <citation type="journal article" date="2018" name="Sci. Rep.">
        <title>Genomic signatures of local adaptation to the degree of environmental predictability in rotifers.</title>
        <authorList>
            <person name="Franch-Gras L."/>
            <person name="Hahn C."/>
            <person name="Garcia-Roger E.M."/>
            <person name="Carmona M.J."/>
            <person name="Serra M."/>
            <person name="Gomez A."/>
        </authorList>
    </citation>
    <scope>NUCLEOTIDE SEQUENCE [LARGE SCALE GENOMIC DNA]</scope>
    <source>
        <strain evidence="2">HYR1</strain>
    </source>
</reference>
<keyword evidence="3" id="KW-1185">Reference proteome</keyword>
<protein>
    <submittedName>
        <fullName evidence="2">Uncharacterized protein</fullName>
    </submittedName>
</protein>
<comment type="caution">
    <text evidence="2">The sequence shown here is derived from an EMBL/GenBank/DDBJ whole genome shotgun (WGS) entry which is preliminary data.</text>
</comment>
<dbReference type="Proteomes" id="UP000276133">
    <property type="component" value="Unassembled WGS sequence"/>
</dbReference>
<organism evidence="2 3">
    <name type="scientific">Brachionus plicatilis</name>
    <name type="common">Marine rotifer</name>
    <name type="synonym">Brachionus muelleri</name>
    <dbReference type="NCBI Taxonomy" id="10195"/>
    <lineage>
        <taxon>Eukaryota</taxon>
        <taxon>Metazoa</taxon>
        <taxon>Spiralia</taxon>
        <taxon>Gnathifera</taxon>
        <taxon>Rotifera</taxon>
        <taxon>Eurotatoria</taxon>
        <taxon>Monogononta</taxon>
        <taxon>Pseudotrocha</taxon>
        <taxon>Ploima</taxon>
        <taxon>Brachionidae</taxon>
        <taxon>Brachionus</taxon>
    </lineage>
</organism>
<gene>
    <name evidence="2" type="ORF">BpHYR1_039298</name>
</gene>
<dbReference type="EMBL" id="REGN01006437">
    <property type="protein sequence ID" value="RNA09578.1"/>
    <property type="molecule type" value="Genomic_DNA"/>
</dbReference>